<keyword evidence="3" id="KW-1185">Reference proteome</keyword>
<name>A0ABQ7F2T6_BRACR</name>
<feature type="region of interest" description="Disordered" evidence="1">
    <location>
        <begin position="242"/>
        <end position="269"/>
    </location>
</feature>
<protein>
    <submittedName>
        <fullName evidence="2">Uncharacterized protein</fullName>
    </submittedName>
</protein>
<organism evidence="2 3">
    <name type="scientific">Brassica cretica</name>
    <name type="common">Mustard</name>
    <dbReference type="NCBI Taxonomy" id="69181"/>
    <lineage>
        <taxon>Eukaryota</taxon>
        <taxon>Viridiplantae</taxon>
        <taxon>Streptophyta</taxon>
        <taxon>Embryophyta</taxon>
        <taxon>Tracheophyta</taxon>
        <taxon>Spermatophyta</taxon>
        <taxon>Magnoliopsida</taxon>
        <taxon>eudicotyledons</taxon>
        <taxon>Gunneridae</taxon>
        <taxon>Pentapetalae</taxon>
        <taxon>rosids</taxon>
        <taxon>malvids</taxon>
        <taxon>Brassicales</taxon>
        <taxon>Brassicaceae</taxon>
        <taxon>Brassiceae</taxon>
        <taxon>Brassica</taxon>
    </lineage>
</organism>
<dbReference type="Proteomes" id="UP000266723">
    <property type="component" value="Unassembled WGS sequence"/>
</dbReference>
<dbReference type="PANTHER" id="PTHR31115">
    <property type="entry name" value="OS05G0107300 PROTEIN"/>
    <property type="match status" value="1"/>
</dbReference>
<evidence type="ECO:0000256" key="1">
    <source>
        <dbReference type="SAM" id="MobiDB-lite"/>
    </source>
</evidence>
<feature type="region of interest" description="Disordered" evidence="1">
    <location>
        <begin position="303"/>
        <end position="325"/>
    </location>
</feature>
<proteinExistence type="predicted"/>
<evidence type="ECO:0000313" key="3">
    <source>
        <dbReference type="Proteomes" id="UP000266723"/>
    </source>
</evidence>
<comment type="caution">
    <text evidence="2">The sequence shown here is derived from an EMBL/GenBank/DDBJ whole genome shotgun (WGS) entry which is preliminary data.</text>
</comment>
<sequence>MLVICSADVAGHLRLIDGQQLQQCHILESFEGTMKGRFSVHLQLKELAENQSNIAFVCSTEVTKVETLTVGEILASVKQEMQAAANETSGYGRSDNLAQQTSLAGHSPRSGLDSDHNSVYIGKRECSAKERVNQRAVHKSNIHDEFNSSSRVSNTKPNASVPGLRSSSGLPPKLSPRLHNTPSPSDWDISGCPNKPPQFSTSLTHRKRMTSNRSSSPPVIHSMGQLKTTKYIPYSKKDEFNTDSALSESEEYGPPEIKCKDKRKQSDEVDGKAAHNIPKACFPALQSTKAKQLRSARTILGKSESKLGRSPTRKLSGRKTYERQRATATNASPLVQLRHRPRAATPLLLTRINQLYASSPNSIVLSASLEVKLEFEIHLVSWIGLAVFRVDRACFNVKFRKLRPFDTLWPLLHSPPYRCLRFT</sequence>
<gene>
    <name evidence="2" type="ORF">DY000_02049316</name>
</gene>
<feature type="region of interest" description="Disordered" evidence="1">
    <location>
        <begin position="130"/>
        <end position="225"/>
    </location>
</feature>
<dbReference type="EMBL" id="QGKV02000297">
    <property type="protein sequence ID" value="KAF3609571.1"/>
    <property type="molecule type" value="Genomic_DNA"/>
</dbReference>
<reference evidence="2 3" key="1">
    <citation type="journal article" date="2020" name="BMC Genomics">
        <title>Intraspecific diversification of the crop wild relative Brassica cretica Lam. using demographic model selection.</title>
        <authorList>
            <person name="Kioukis A."/>
            <person name="Michalopoulou V.A."/>
            <person name="Briers L."/>
            <person name="Pirintsos S."/>
            <person name="Studholme D.J."/>
            <person name="Pavlidis P."/>
            <person name="Sarris P.F."/>
        </authorList>
    </citation>
    <scope>NUCLEOTIDE SEQUENCE [LARGE SCALE GENOMIC DNA]</scope>
    <source>
        <strain evidence="3">cv. PFS-1207/04</strain>
    </source>
</reference>
<dbReference type="PANTHER" id="PTHR31115:SF3">
    <property type="entry name" value="EXPRESSED PROTEIN"/>
    <property type="match status" value="1"/>
</dbReference>
<feature type="compositionally biased region" description="Polar residues" evidence="1">
    <location>
        <begin position="147"/>
        <end position="158"/>
    </location>
</feature>
<accession>A0ABQ7F2T6</accession>
<evidence type="ECO:0000313" key="2">
    <source>
        <dbReference type="EMBL" id="KAF3609571.1"/>
    </source>
</evidence>